<accession>A0A343B765</accession>
<name>A0A343B765_THEGA</name>
<geneLocation type="mitochondrion" evidence="1"/>
<organism evidence="1">
    <name type="scientific">Thelephora ganbajun</name>
    <name type="common">Ganba fungus</name>
    <dbReference type="NCBI Taxonomy" id="370292"/>
    <lineage>
        <taxon>Eukaryota</taxon>
        <taxon>Fungi</taxon>
        <taxon>Dikarya</taxon>
        <taxon>Basidiomycota</taxon>
        <taxon>Agaricomycotina</taxon>
        <taxon>Agaricomycetes</taxon>
        <taxon>Thelephorales</taxon>
        <taxon>Thelephoraceae</taxon>
        <taxon>Thelephora</taxon>
    </lineage>
</organism>
<gene>
    <name evidence="1" type="primary">cox1</name>
</gene>
<protein>
    <submittedName>
        <fullName evidence="1">Uncharacterized protein</fullName>
    </submittedName>
</protein>
<keyword evidence="1" id="KW-0496">Mitochondrion</keyword>
<dbReference type="EMBL" id="KY245891">
    <property type="protein sequence ID" value="AQU12800.1"/>
    <property type="molecule type" value="Genomic_DNA"/>
</dbReference>
<dbReference type="AlphaFoldDB" id="A0A343B765"/>
<sequence>MLYNDSLILASAILVICLDTFTFYNNNIFPTVDIFSNIIYNDLVQNGLLINNIASHTQELAGTIDLTDDEIIELLEVINLEVGPTNLISYEYLQGLGLFSDSVISLLEAIGYIII</sequence>
<proteinExistence type="predicted"/>
<evidence type="ECO:0000313" key="1">
    <source>
        <dbReference type="EMBL" id="AQU12800.1"/>
    </source>
</evidence>
<reference evidence="1" key="1">
    <citation type="journal article" date="2017" name="Mitochondrial DNA Part B Resour">
        <title>The complete mitochondrial genome of the edible Basidiomycete mushroom Thelephora ganbajun.</title>
        <authorList>
            <person name="Wang P."/>
            <person name="Zhang Y."/>
            <person name="Sha T."/>
            <person name="Xu J."/>
        </authorList>
    </citation>
    <scope>NUCLEOTIDE SEQUENCE</scope>
    <source>
        <strain evidence="1">P2</strain>
        <tissue evidence="1">Fruiting body</tissue>
    </source>
</reference>